<feature type="transmembrane region" description="Helical" evidence="9">
    <location>
        <begin position="290"/>
        <end position="311"/>
    </location>
</feature>
<dbReference type="InterPro" id="IPR002549">
    <property type="entry name" value="AI-2E-like"/>
</dbReference>
<comment type="similarity">
    <text evidence="2">Belongs to the autoinducer-2 exporter (AI-2E) (TC 2.A.86) family.</text>
</comment>
<comment type="subcellular location">
    <subcellularLocation>
        <location evidence="1">Cell membrane</location>
        <topology evidence="1">Multi-pass membrane protein</topology>
    </subcellularLocation>
</comment>
<keyword evidence="11" id="KW-1185">Reference proteome</keyword>
<keyword evidence="7 9" id="KW-0472">Membrane</keyword>
<dbReference type="Pfam" id="PF01594">
    <property type="entry name" value="AI-2E_transport"/>
    <property type="match status" value="1"/>
</dbReference>
<feature type="region of interest" description="Disordered" evidence="8">
    <location>
        <begin position="1"/>
        <end position="26"/>
    </location>
</feature>
<reference evidence="10 11" key="1">
    <citation type="submission" date="2024-06" db="EMBL/GenBank/DDBJ databases">
        <title>The Natural Products Discovery Center: Release of the First 8490 Sequenced Strains for Exploring Actinobacteria Biosynthetic Diversity.</title>
        <authorList>
            <person name="Kalkreuter E."/>
            <person name="Kautsar S.A."/>
            <person name="Yang D."/>
            <person name="Bader C.D."/>
            <person name="Teijaro C.N."/>
            <person name="Fluegel L."/>
            <person name="Davis C.M."/>
            <person name="Simpson J.R."/>
            <person name="Lauterbach L."/>
            <person name="Steele A.D."/>
            <person name="Gui C."/>
            <person name="Meng S."/>
            <person name="Li G."/>
            <person name="Viehrig K."/>
            <person name="Ye F."/>
            <person name="Su P."/>
            <person name="Kiefer A.F."/>
            <person name="Nichols A."/>
            <person name="Cepeda A.J."/>
            <person name="Yan W."/>
            <person name="Fan B."/>
            <person name="Jiang Y."/>
            <person name="Adhikari A."/>
            <person name="Zheng C.-J."/>
            <person name="Schuster L."/>
            <person name="Cowan T.M."/>
            <person name="Smanski M.J."/>
            <person name="Chevrette M.G."/>
            <person name="De Carvalho L.P.S."/>
            <person name="Shen B."/>
        </authorList>
    </citation>
    <scope>NUCLEOTIDE SEQUENCE [LARGE SCALE GENOMIC DNA]</scope>
    <source>
        <strain evidence="10 11">NPDC001694</strain>
    </source>
</reference>
<evidence type="ECO:0000256" key="3">
    <source>
        <dbReference type="ARBA" id="ARBA00022448"/>
    </source>
</evidence>
<evidence type="ECO:0000256" key="4">
    <source>
        <dbReference type="ARBA" id="ARBA00022475"/>
    </source>
</evidence>
<keyword evidence="3" id="KW-0813">Transport</keyword>
<feature type="transmembrane region" description="Helical" evidence="9">
    <location>
        <begin position="112"/>
        <end position="132"/>
    </location>
</feature>
<feature type="transmembrane region" description="Helical" evidence="9">
    <location>
        <begin position="350"/>
        <end position="383"/>
    </location>
</feature>
<evidence type="ECO:0000256" key="7">
    <source>
        <dbReference type="ARBA" id="ARBA00023136"/>
    </source>
</evidence>
<evidence type="ECO:0000256" key="1">
    <source>
        <dbReference type="ARBA" id="ARBA00004651"/>
    </source>
</evidence>
<dbReference type="Proteomes" id="UP001490365">
    <property type="component" value="Unassembled WGS sequence"/>
</dbReference>
<dbReference type="EMBL" id="JBEOZM010000028">
    <property type="protein sequence ID" value="MER6273106.1"/>
    <property type="molecule type" value="Genomic_DNA"/>
</dbReference>
<keyword evidence="5 9" id="KW-0812">Transmembrane</keyword>
<evidence type="ECO:0000313" key="10">
    <source>
        <dbReference type="EMBL" id="MER6273106.1"/>
    </source>
</evidence>
<organism evidence="10 11">
    <name type="scientific">Streptomyces sp. 900105755</name>
    <dbReference type="NCBI Taxonomy" id="3154389"/>
    <lineage>
        <taxon>Bacteria</taxon>
        <taxon>Bacillati</taxon>
        <taxon>Actinomycetota</taxon>
        <taxon>Actinomycetes</taxon>
        <taxon>Kitasatosporales</taxon>
        <taxon>Streptomycetaceae</taxon>
        <taxon>Streptomyces</taxon>
    </lineage>
</organism>
<protein>
    <submittedName>
        <fullName evidence="10">AI-2E family transporter</fullName>
    </submittedName>
</protein>
<evidence type="ECO:0000313" key="11">
    <source>
        <dbReference type="Proteomes" id="UP001490365"/>
    </source>
</evidence>
<accession>A0ABV1TSV4</accession>
<feature type="transmembrane region" description="Helical" evidence="9">
    <location>
        <begin position="82"/>
        <end position="100"/>
    </location>
</feature>
<proteinExistence type="inferred from homology"/>
<dbReference type="PANTHER" id="PTHR21716:SF53">
    <property type="entry name" value="PERMEASE PERM-RELATED"/>
    <property type="match status" value="1"/>
</dbReference>
<feature type="transmembrane region" description="Helical" evidence="9">
    <location>
        <begin position="258"/>
        <end position="278"/>
    </location>
</feature>
<dbReference type="PANTHER" id="PTHR21716">
    <property type="entry name" value="TRANSMEMBRANE PROTEIN"/>
    <property type="match status" value="1"/>
</dbReference>
<dbReference type="RefSeq" id="WP_351961393.1">
    <property type="nucleotide sequence ID" value="NZ_JBEOZM010000028.1"/>
</dbReference>
<feature type="transmembrane region" description="Helical" evidence="9">
    <location>
        <begin position="317"/>
        <end position="338"/>
    </location>
</feature>
<evidence type="ECO:0000256" key="8">
    <source>
        <dbReference type="SAM" id="MobiDB-lite"/>
    </source>
</evidence>
<name>A0ABV1TSV4_9ACTN</name>
<keyword evidence="4" id="KW-1003">Cell membrane</keyword>
<evidence type="ECO:0000256" key="5">
    <source>
        <dbReference type="ARBA" id="ARBA00022692"/>
    </source>
</evidence>
<keyword evidence="6 9" id="KW-1133">Transmembrane helix</keyword>
<evidence type="ECO:0000256" key="9">
    <source>
        <dbReference type="SAM" id="Phobius"/>
    </source>
</evidence>
<evidence type="ECO:0000256" key="6">
    <source>
        <dbReference type="ARBA" id="ARBA00022989"/>
    </source>
</evidence>
<comment type="caution">
    <text evidence="10">The sequence shown here is derived from an EMBL/GenBank/DDBJ whole genome shotgun (WGS) entry which is preliminary data.</text>
</comment>
<evidence type="ECO:0000256" key="2">
    <source>
        <dbReference type="ARBA" id="ARBA00009773"/>
    </source>
</evidence>
<gene>
    <name evidence="10" type="ORF">ABT211_38445</name>
</gene>
<feature type="transmembrane region" description="Helical" evidence="9">
    <location>
        <begin position="59"/>
        <end position="77"/>
    </location>
</feature>
<sequence>MAGAGGPAAGRGRARRDRGAAPDGRTAPAIRIPKRARGARGTAPAGAVVVPAVRIAAAYAWRLIVVGIVVYGVFVVLGRFQLIAVAVFLALVITSVLRPLADLLARWLPRPLSVAVSLVGSICLFLGLLALVGNAVAQESSTLADEFRGGIHRIEVWLQRPPFRLGPGALSHLQQQIVDYIQAHRSNLASRALSGFGTLVELVTGGALALFSSVFFIHSGERLWAWTSSQLLPAGARDAWDRAGHAAWRTFAGYTRGIIIVAAVNAVLVGIALLILRVPLALPLTLLEFFAAFVPLVGSPVALSVATVVALAGRGPVTAAAVLVLIVVIGQLEGHVLHPLVMSWAVRLHPLVVAVSVIAGSIVAGVIGAVVAVPFISVVWAVVRALRPVPPP</sequence>